<dbReference type="InterPro" id="IPR000994">
    <property type="entry name" value="Pept_M24"/>
</dbReference>
<dbReference type="PRINTS" id="PR00599">
    <property type="entry name" value="MAPEPTIDASE"/>
</dbReference>
<comment type="catalytic activity">
    <reaction evidence="6 7">
        <text>Release of N-terminal amino acids, preferentially methionine, from peptides and arylamides.</text>
        <dbReference type="EC" id="3.4.11.18"/>
    </reaction>
</comment>
<feature type="binding site" evidence="6">
    <location>
        <position position="175"/>
    </location>
    <ligand>
        <name>a divalent metal cation</name>
        <dbReference type="ChEBI" id="CHEBI:60240"/>
        <label>2</label>
        <note>catalytic</note>
    </ligand>
</feature>
<comment type="subunit">
    <text evidence="6">Monomer.</text>
</comment>
<accession>A0A857MSR5</accession>
<evidence type="ECO:0000256" key="5">
    <source>
        <dbReference type="ARBA" id="ARBA00022801"/>
    </source>
</evidence>
<dbReference type="Proteomes" id="UP001059824">
    <property type="component" value="Chromosome"/>
</dbReference>
<feature type="binding site" evidence="6">
    <location>
        <position position="240"/>
    </location>
    <ligand>
        <name>a divalent metal cation</name>
        <dbReference type="ChEBI" id="CHEBI:60240"/>
        <label>1</label>
    </ligand>
</feature>
<evidence type="ECO:0000256" key="6">
    <source>
        <dbReference type="HAMAP-Rule" id="MF_01974"/>
    </source>
</evidence>
<dbReference type="NCBIfam" id="TIGR00500">
    <property type="entry name" value="met_pdase_I"/>
    <property type="match status" value="1"/>
</dbReference>
<evidence type="ECO:0000256" key="3">
    <source>
        <dbReference type="ARBA" id="ARBA00022670"/>
    </source>
</evidence>
<evidence type="ECO:0000313" key="9">
    <source>
        <dbReference type="EMBL" id="QHN42487.1"/>
    </source>
</evidence>
<feature type="binding site" evidence="6">
    <location>
        <position position="82"/>
    </location>
    <ligand>
        <name>substrate</name>
    </ligand>
</feature>
<dbReference type="RefSeq" id="WP_260763848.1">
    <property type="nucleotide sequence ID" value="NZ_CP045921.1"/>
</dbReference>
<evidence type="ECO:0000256" key="4">
    <source>
        <dbReference type="ARBA" id="ARBA00022723"/>
    </source>
</evidence>
<feature type="domain" description="Peptidase M24" evidence="8">
    <location>
        <begin position="16"/>
        <end position="247"/>
    </location>
</feature>
<dbReference type="InterPro" id="IPR001714">
    <property type="entry name" value="Pept_M24_MAP"/>
</dbReference>
<dbReference type="EC" id="3.4.11.18" evidence="6 7"/>
<evidence type="ECO:0000313" key="10">
    <source>
        <dbReference type="Proteomes" id="UP001059824"/>
    </source>
</evidence>
<dbReference type="InterPro" id="IPR002467">
    <property type="entry name" value="Pept_M24A_MAP1"/>
</dbReference>
<feature type="binding site" evidence="6">
    <location>
        <position position="182"/>
    </location>
    <ligand>
        <name>substrate</name>
    </ligand>
</feature>
<dbReference type="EMBL" id="CP045921">
    <property type="protein sequence ID" value="QHN42487.1"/>
    <property type="molecule type" value="Genomic_DNA"/>
</dbReference>
<keyword evidence="3 6" id="KW-0645">Protease</keyword>
<dbReference type="KEGG" id="mama:GII36_01320"/>
<dbReference type="SUPFAM" id="SSF55920">
    <property type="entry name" value="Creatinase/aminopeptidase"/>
    <property type="match status" value="1"/>
</dbReference>
<keyword evidence="5 6" id="KW-0378">Hydrolase</keyword>
<dbReference type="GO" id="GO:0070006">
    <property type="term" value="F:metalloaminopeptidase activity"/>
    <property type="evidence" value="ECO:0007669"/>
    <property type="project" value="UniProtKB-UniRule"/>
</dbReference>
<comment type="similarity">
    <text evidence="6">Belongs to the peptidase M24A family. Methionine aminopeptidase type 1 subfamily.</text>
</comment>
<dbReference type="HAMAP" id="MF_01974">
    <property type="entry name" value="MetAP_1"/>
    <property type="match status" value="1"/>
</dbReference>
<dbReference type="AlphaFoldDB" id="A0A857MSR5"/>
<dbReference type="GO" id="GO:0046872">
    <property type="term" value="F:metal ion binding"/>
    <property type="evidence" value="ECO:0007669"/>
    <property type="project" value="UniProtKB-UniRule"/>
</dbReference>
<keyword evidence="10" id="KW-1185">Reference proteome</keyword>
<feature type="binding site" evidence="6">
    <location>
        <position position="240"/>
    </location>
    <ligand>
        <name>a divalent metal cation</name>
        <dbReference type="ChEBI" id="CHEBI:60240"/>
        <label>2</label>
        <note>catalytic</note>
    </ligand>
</feature>
<dbReference type="InterPro" id="IPR036005">
    <property type="entry name" value="Creatinase/aminopeptidase-like"/>
</dbReference>
<reference evidence="9" key="1">
    <citation type="journal article" date="2021" name="Nat. Microbiol.">
        <title>Cocultivation of an ultrasmall environmental parasitic bacterium with lytic ability against bacteria associated with wastewater foams.</title>
        <authorList>
            <person name="Batinovic S."/>
            <person name="Rose J.J.A."/>
            <person name="Ratcliffe J."/>
            <person name="Seviour R.J."/>
            <person name="Petrovski S."/>
        </authorList>
    </citation>
    <scope>NUCLEOTIDE SEQUENCE</scope>
    <source>
        <strain evidence="9">JR1</strain>
    </source>
</reference>
<dbReference type="GO" id="GO:0004239">
    <property type="term" value="F:initiator methionyl aminopeptidase activity"/>
    <property type="evidence" value="ECO:0007669"/>
    <property type="project" value="UniProtKB-UniRule"/>
</dbReference>
<sequence>MSQPITGRKTPEQLDAMREGGKILARIFTDIRGHVQPGMTELDVNDFVASKIKEYGATPTYREPVPDFPGVICISTNEEIVHGVPTEYEFEVGDVASFDLVITYKGMKTDSAFTMTIGEEPKGATKHLISLTERSLYAGIDAIHGDGTTTNEIGAAVEAVLSRGKLGIIRELVGHGVGLEMHMPPDVPNYRIRGHDTVLHAGDTIAIEPMATLGGERIVTSQDDGWTISTRDGSLAAHFEHTVLITDDGAEILTQLQ</sequence>
<evidence type="ECO:0000259" key="8">
    <source>
        <dbReference type="Pfam" id="PF00557"/>
    </source>
</evidence>
<comment type="function">
    <text evidence="1 6">Removes the N-terminal methionine from nascent proteins. The N-terminal methionine is often cleaved when the second residue in the primary sequence is small and uncharged (Met-Ala-, Cys, Gly, Pro, Ser, Thr, or Val). Requires deformylation of the N(alpha)-formylated initiator methionine before it can be hydrolyzed.</text>
</comment>
<feature type="binding site" evidence="6">
    <location>
        <position position="99"/>
    </location>
    <ligand>
        <name>a divalent metal cation</name>
        <dbReference type="ChEBI" id="CHEBI:60240"/>
        <label>1</label>
    </ligand>
</feature>
<name>A0A857MSR5_9BACT</name>
<dbReference type="Pfam" id="PF00557">
    <property type="entry name" value="Peptidase_M24"/>
    <property type="match status" value="1"/>
</dbReference>
<feature type="binding site" evidence="6">
    <location>
        <position position="208"/>
    </location>
    <ligand>
        <name>a divalent metal cation</name>
        <dbReference type="ChEBI" id="CHEBI:60240"/>
        <label>2</label>
        <note>catalytic</note>
    </ligand>
</feature>
<keyword evidence="4 6" id="KW-0479">Metal-binding</keyword>
<evidence type="ECO:0000256" key="7">
    <source>
        <dbReference type="RuleBase" id="RU003653"/>
    </source>
</evidence>
<keyword evidence="2 6" id="KW-0031">Aminopeptidase</keyword>
<feature type="binding site" evidence="6">
    <location>
        <position position="110"/>
    </location>
    <ligand>
        <name>a divalent metal cation</name>
        <dbReference type="ChEBI" id="CHEBI:60240"/>
        <label>1</label>
    </ligand>
</feature>
<evidence type="ECO:0000256" key="1">
    <source>
        <dbReference type="ARBA" id="ARBA00002521"/>
    </source>
</evidence>
<dbReference type="PANTHER" id="PTHR43330">
    <property type="entry name" value="METHIONINE AMINOPEPTIDASE"/>
    <property type="match status" value="1"/>
</dbReference>
<dbReference type="GO" id="GO:0005829">
    <property type="term" value="C:cytosol"/>
    <property type="evidence" value="ECO:0007669"/>
    <property type="project" value="TreeGrafter"/>
</dbReference>
<proteinExistence type="inferred from homology"/>
<dbReference type="GO" id="GO:0006508">
    <property type="term" value="P:proteolysis"/>
    <property type="evidence" value="ECO:0007669"/>
    <property type="project" value="UniProtKB-KW"/>
</dbReference>
<gene>
    <name evidence="6 9" type="primary">map</name>
    <name evidence="9" type="ORF">GII36_01320</name>
</gene>
<dbReference type="Gene3D" id="3.90.230.10">
    <property type="entry name" value="Creatinase/methionine aminopeptidase superfamily"/>
    <property type="match status" value="1"/>
</dbReference>
<organism evidence="9 10">
    <name type="scientific">Candidatus Mycosynbacter amalyticus</name>
    <dbReference type="NCBI Taxonomy" id="2665156"/>
    <lineage>
        <taxon>Bacteria</taxon>
        <taxon>Candidatus Saccharimonadota</taxon>
        <taxon>Candidatus Saccharimonadota incertae sedis</taxon>
        <taxon>Candidatus Mycosynbacter</taxon>
    </lineage>
</organism>
<comment type="cofactor">
    <cofactor evidence="6">
        <name>Co(2+)</name>
        <dbReference type="ChEBI" id="CHEBI:48828"/>
    </cofactor>
    <cofactor evidence="6">
        <name>Zn(2+)</name>
        <dbReference type="ChEBI" id="CHEBI:29105"/>
    </cofactor>
    <cofactor evidence="6">
        <name>Mn(2+)</name>
        <dbReference type="ChEBI" id="CHEBI:29035"/>
    </cofactor>
    <cofactor evidence="6">
        <name>Fe(2+)</name>
        <dbReference type="ChEBI" id="CHEBI:29033"/>
    </cofactor>
    <text evidence="6">Binds 2 divalent metal cations per subunit. Has a high-affinity and a low affinity metal-binding site. The true nature of the physiological cofactor is under debate. The enzyme is active with cobalt, zinc, manganese or divalent iron ions. Most likely, methionine aminopeptidases function as mononuclear Fe(2+)-metalloproteases under physiological conditions, and the catalytically relevant metal-binding site has been assigned to the histidine-containing high-affinity site.</text>
</comment>
<dbReference type="PANTHER" id="PTHR43330:SF27">
    <property type="entry name" value="METHIONINE AMINOPEPTIDASE"/>
    <property type="match status" value="1"/>
</dbReference>
<evidence type="ECO:0000256" key="2">
    <source>
        <dbReference type="ARBA" id="ARBA00022438"/>
    </source>
</evidence>
<protein>
    <recommendedName>
        <fullName evidence="6 7">Methionine aminopeptidase</fullName>
        <shortName evidence="6">MAP</shortName>
        <shortName evidence="6">MetAP</shortName>
        <ecNumber evidence="6 7">3.4.11.18</ecNumber>
    </recommendedName>
    <alternativeName>
        <fullName evidence="6">Peptidase M</fullName>
    </alternativeName>
</protein>
<feature type="binding site" evidence="6">
    <location>
        <position position="110"/>
    </location>
    <ligand>
        <name>a divalent metal cation</name>
        <dbReference type="ChEBI" id="CHEBI:60240"/>
        <label>2</label>
        <note>catalytic</note>
    </ligand>
</feature>